<dbReference type="InterPro" id="IPR034701">
    <property type="entry name" value="CdaA"/>
</dbReference>
<evidence type="ECO:0000256" key="5">
    <source>
        <dbReference type="ARBA" id="ARBA00022695"/>
    </source>
</evidence>
<dbReference type="Pfam" id="PF19293">
    <property type="entry name" value="CdaA_N"/>
    <property type="match status" value="1"/>
</dbReference>
<keyword evidence="13" id="KW-1185">Reference proteome</keyword>
<sequence length="286" mass="31621">MDQLIAIINTLTPTDLLDIFFVTLLFYGASFLFRGTQAVVLLRGVMTVVIVLILVAGIFQLQALTWLLTNGLAVFAVAIPVIFQPELRRGLEQLGRGSRLLRRSSPVSGRDEIIAEIVRASEKLSERRHGALIVLQKNTQLDDYIRTGTQIDSKVKADLLLTIFWPKTELHDGAVIVGYDGRIASAAAVLPLTASRNLPHPKMGMRHRAALGMSESSDAVCVVVSEETGRIAIMNNGRMIPRLDPERLRTVLGALYGSNEPQRTTLRGWLAERWASLSQQLQESRT</sequence>
<evidence type="ECO:0000256" key="6">
    <source>
        <dbReference type="ARBA" id="ARBA00022741"/>
    </source>
</evidence>
<dbReference type="InterPro" id="IPR050338">
    <property type="entry name" value="DisA"/>
</dbReference>
<evidence type="ECO:0000256" key="2">
    <source>
        <dbReference type="ARBA" id="ARBA00022475"/>
    </source>
</evidence>
<feature type="transmembrane region" description="Helical" evidence="10">
    <location>
        <begin position="40"/>
        <end position="59"/>
    </location>
</feature>
<dbReference type="Pfam" id="PF02457">
    <property type="entry name" value="DAC"/>
    <property type="match status" value="1"/>
</dbReference>
<feature type="transmembrane region" description="Helical" evidence="10">
    <location>
        <begin position="65"/>
        <end position="83"/>
    </location>
</feature>
<dbReference type="SUPFAM" id="SSF143597">
    <property type="entry name" value="YojJ-like"/>
    <property type="match status" value="1"/>
</dbReference>
<keyword evidence="2 10" id="KW-1003">Cell membrane</keyword>
<dbReference type="InterPro" id="IPR014046">
    <property type="entry name" value="C-di-AMP_synthase"/>
</dbReference>
<evidence type="ECO:0000256" key="4">
    <source>
        <dbReference type="ARBA" id="ARBA00022692"/>
    </source>
</evidence>
<comment type="function">
    <text evidence="10">Catalyzes the condensation of 2 ATP molecules into cyclic di-AMP (c-di-AMP), a second messenger used to regulate differing processes in different bacteria.</text>
</comment>
<protein>
    <recommendedName>
        <fullName evidence="10">Diadenylate cyclase</fullName>
        <shortName evidence="10">DAC</shortName>
        <ecNumber evidence="10">2.7.7.85</ecNumber>
    </recommendedName>
    <alternativeName>
        <fullName evidence="10">Cyclic-di-AMP synthase</fullName>
        <shortName evidence="10">c-di-AMP synthase</shortName>
    </alternativeName>
</protein>
<accession>A0A7S8E7H4</accession>
<dbReference type="EC" id="2.7.7.85" evidence="10"/>
<proteinExistence type="inferred from homology"/>
<evidence type="ECO:0000259" key="11">
    <source>
        <dbReference type="PROSITE" id="PS51794"/>
    </source>
</evidence>
<dbReference type="InterPro" id="IPR045585">
    <property type="entry name" value="CdaA_N"/>
</dbReference>
<organism evidence="12 13">
    <name type="scientific">Phototrophicus methaneseepsis</name>
    <dbReference type="NCBI Taxonomy" id="2710758"/>
    <lineage>
        <taxon>Bacteria</taxon>
        <taxon>Bacillati</taxon>
        <taxon>Chloroflexota</taxon>
        <taxon>Candidatus Thermofontia</taxon>
        <taxon>Phototrophicales</taxon>
        <taxon>Phototrophicaceae</taxon>
        <taxon>Phototrophicus</taxon>
    </lineage>
</organism>
<reference evidence="12 13" key="1">
    <citation type="submission" date="2020-02" db="EMBL/GenBank/DDBJ databases">
        <authorList>
            <person name="Zheng R.K."/>
            <person name="Sun C.M."/>
        </authorList>
    </citation>
    <scope>NUCLEOTIDE SEQUENCE [LARGE SCALE GENOMIC DNA]</scope>
    <source>
        <strain evidence="13">rifampicinis</strain>
    </source>
</reference>
<evidence type="ECO:0000256" key="3">
    <source>
        <dbReference type="ARBA" id="ARBA00022679"/>
    </source>
</evidence>
<dbReference type="GO" id="GO:0106408">
    <property type="term" value="F:diadenylate cyclase activity"/>
    <property type="evidence" value="ECO:0007669"/>
    <property type="project" value="UniProtKB-EC"/>
</dbReference>
<evidence type="ECO:0000313" key="13">
    <source>
        <dbReference type="Proteomes" id="UP000594468"/>
    </source>
</evidence>
<dbReference type="PROSITE" id="PS51794">
    <property type="entry name" value="DAC"/>
    <property type="match status" value="1"/>
</dbReference>
<dbReference type="GO" id="GO:0006171">
    <property type="term" value="P:cAMP biosynthetic process"/>
    <property type="evidence" value="ECO:0007669"/>
    <property type="project" value="InterPro"/>
</dbReference>
<dbReference type="InterPro" id="IPR036888">
    <property type="entry name" value="DNA_integrity_DisA_N_sf"/>
</dbReference>
<name>A0A7S8E7H4_9CHLR</name>
<gene>
    <name evidence="10" type="primary">dacA</name>
    <name evidence="12" type="ORF">G4Y79_18975</name>
</gene>
<evidence type="ECO:0000256" key="10">
    <source>
        <dbReference type="HAMAP-Rule" id="MF_01499"/>
    </source>
</evidence>
<dbReference type="GO" id="GO:0004016">
    <property type="term" value="F:adenylate cyclase activity"/>
    <property type="evidence" value="ECO:0007669"/>
    <property type="project" value="UniProtKB-UniRule"/>
</dbReference>
<comment type="similarity">
    <text evidence="10">Belongs to the adenylate cyclase family. DacA/CdaA subfamily.</text>
</comment>
<dbReference type="HAMAP" id="MF_01499">
    <property type="entry name" value="DacA"/>
    <property type="match status" value="1"/>
</dbReference>
<dbReference type="EMBL" id="CP062983">
    <property type="protein sequence ID" value="QPC81752.1"/>
    <property type="molecule type" value="Genomic_DNA"/>
</dbReference>
<dbReference type="NCBIfam" id="TIGR00159">
    <property type="entry name" value="diadenylate cyclase CdaA"/>
    <property type="match status" value="1"/>
</dbReference>
<keyword evidence="3 10" id="KW-0808">Transferase</keyword>
<keyword evidence="7 10" id="KW-0067">ATP-binding</keyword>
<evidence type="ECO:0000256" key="7">
    <source>
        <dbReference type="ARBA" id="ARBA00022840"/>
    </source>
</evidence>
<keyword evidence="6 10" id="KW-0547">Nucleotide-binding</keyword>
<comment type="catalytic activity">
    <reaction evidence="1 10">
        <text>2 ATP = 3',3'-c-di-AMP + 2 diphosphate</text>
        <dbReference type="Rhea" id="RHEA:35655"/>
        <dbReference type="ChEBI" id="CHEBI:30616"/>
        <dbReference type="ChEBI" id="CHEBI:33019"/>
        <dbReference type="ChEBI" id="CHEBI:71500"/>
        <dbReference type="EC" id="2.7.7.85"/>
    </reaction>
</comment>
<evidence type="ECO:0000256" key="8">
    <source>
        <dbReference type="ARBA" id="ARBA00022989"/>
    </source>
</evidence>
<keyword evidence="9 10" id="KW-0472">Membrane</keyword>
<feature type="domain" description="DAC" evidence="11">
    <location>
        <begin position="84"/>
        <end position="245"/>
    </location>
</feature>
<evidence type="ECO:0000256" key="9">
    <source>
        <dbReference type="ARBA" id="ARBA00023136"/>
    </source>
</evidence>
<dbReference type="KEGG" id="pmet:G4Y79_18975"/>
<dbReference type="PANTHER" id="PTHR34185">
    <property type="entry name" value="DIADENYLATE CYCLASE"/>
    <property type="match status" value="1"/>
</dbReference>
<keyword evidence="5 10" id="KW-0548">Nucleotidyltransferase</keyword>
<dbReference type="Gene3D" id="3.40.1700.10">
    <property type="entry name" value="DNA integrity scanning protein, DisA, N-terminal domain"/>
    <property type="match status" value="1"/>
</dbReference>
<dbReference type="RefSeq" id="WP_195169823.1">
    <property type="nucleotide sequence ID" value="NZ_CP062983.1"/>
</dbReference>
<comment type="caution">
    <text evidence="10">Lacks conserved residue(s) required for the propagation of feature annotation.</text>
</comment>
<dbReference type="Proteomes" id="UP000594468">
    <property type="component" value="Chromosome"/>
</dbReference>
<evidence type="ECO:0000256" key="1">
    <source>
        <dbReference type="ARBA" id="ARBA00000877"/>
    </source>
</evidence>
<comment type="subunit">
    <text evidence="10">Probably a homodimer.</text>
</comment>
<feature type="transmembrane region" description="Helical" evidence="10">
    <location>
        <begin position="16"/>
        <end position="33"/>
    </location>
</feature>
<dbReference type="GO" id="GO:0005524">
    <property type="term" value="F:ATP binding"/>
    <property type="evidence" value="ECO:0007669"/>
    <property type="project" value="UniProtKB-UniRule"/>
</dbReference>
<dbReference type="InterPro" id="IPR003390">
    <property type="entry name" value="DNA_integrity_scan_DisA_N"/>
</dbReference>
<keyword evidence="8 10" id="KW-1133">Transmembrane helix</keyword>
<keyword evidence="4 10" id="KW-0812">Transmembrane</keyword>
<dbReference type="AlphaFoldDB" id="A0A7S8E7H4"/>
<dbReference type="PIRSF" id="PIRSF004793">
    <property type="entry name" value="UCP004793"/>
    <property type="match status" value="1"/>
</dbReference>
<dbReference type="PANTHER" id="PTHR34185:SF1">
    <property type="entry name" value="DIADENYLATE CYCLASE"/>
    <property type="match status" value="1"/>
</dbReference>
<evidence type="ECO:0000313" key="12">
    <source>
        <dbReference type="EMBL" id="QPC81752.1"/>
    </source>
</evidence>